<comment type="caution">
    <text evidence="1">The sequence shown here is derived from an EMBL/GenBank/DDBJ whole genome shotgun (WGS) entry which is preliminary data.</text>
</comment>
<proteinExistence type="predicted"/>
<evidence type="ECO:0000313" key="1">
    <source>
        <dbReference type="EMBL" id="MDC7225210.1"/>
    </source>
</evidence>
<gene>
    <name evidence="1" type="ORF">PQJ61_00435</name>
</gene>
<organism evidence="1 2">
    <name type="scientific">Candidatus Thalassospirochaeta sargassi</name>
    <dbReference type="NCBI Taxonomy" id="3119039"/>
    <lineage>
        <taxon>Bacteria</taxon>
        <taxon>Pseudomonadati</taxon>
        <taxon>Spirochaetota</taxon>
        <taxon>Spirochaetia</taxon>
        <taxon>Spirochaetales</taxon>
        <taxon>Spirochaetaceae</taxon>
        <taxon>Candidatus Thalassospirochaeta</taxon>
    </lineage>
</organism>
<evidence type="ECO:0000313" key="2">
    <source>
        <dbReference type="Proteomes" id="UP001221217"/>
    </source>
</evidence>
<dbReference type="Proteomes" id="UP001221217">
    <property type="component" value="Unassembled WGS sequence"/>
</dbReference>
<protein>
    <submittedName>
        <fullName evidence="1">Uncharacterized protein</fullName>
    </submittedName>
</protein>
<dbReference type="EMBL" id="JAQQAL010000003">
    <property type="protein sequence ID" value="MDC7225210.1"/>
    <property type="molecule type" value="Genomic_DNA"/>
</dbReference>
<dbReference type="AlphaFoldDB" id="A0AAJ1ID21"/>
<reference evidence="1 2" key="1">
    <citation type="submission" date="2022-12" db="EMBL/GenBank/DDBJ databases">
        <title>Metagenome assembled genome from gulf of manar.</title>
        <authorList>
            <person name="Kohli P."/>
            <person name="Pk S."/>
            <person name="Venkata Ramana C."/>
            <person name="Sasikala C."/>
        </authorList>
    </citation>
    <scope>NUCLEOTIDE SEQUENCE [LARGE SCALE GENOMIC DNA]</scope>
    <source>
        <strain evidence="1">JB008</strain>
    </source>
</reference>
<sequence>MIIELLTPEEEILAWFEKALKEELSEMIQSINKERGEQWTLPLRDISRQQTNQKLPQAVLKIPKVKKQTVDINFIREEYIIELKITFIDNKYKSLGYRYNYLINKLFKESTNIAKIADKVIIDELIYNQNKRGDDREPSSADFKITLTRDSL</sequence>
<name>A0AAJ1ID21_9SPIO</name>
<accession>A0AAJ1ID21</accession>